<comment type="caution">
    <text evidence="5">The sequence shown here is derived from an EMBL/GenBank/DDBJ whole genome shotgun (WGS) entry which is preliminary data.</text>
</comment>
<dbReference type="GeneID" id="303303070"/>
<dbReference type="InterPro" id="IPR001647">
    <property type="entry name" value="HTH_TetR"/>
</dbReference>
<evidence type="ECO:0000256" key="1">
    <source>
        <dbReference type="ARBA" id="ARBA00023125"/>
    </source>
</evidence>
<evidence type="ECO:0000256" key="2">
    <source>
        <dbReference type="PROSITE-ProRule" id="PRU00335"/>
    </source>
</evidence>
<proteinExistence type="predicted"/>
<feature type="domain" description="HTH tetR-type" evidence="4">
    <location>
        <begin position="1"/>
        <end position="60"/>
    </location>
</feature>
<protein>
    <submittedName>
        <fullName evidence="5">TetR family transcriptional regulator</fullName>
    </submittedName>
</protein>
<dbReference type="PROSITE" id="PS50977">
    <property type="entry name" value="HTH_TETR_2"/>
    <property type="match status" value="1"/>
</dbReference>
<evidence type="ECO:0000259" key="4">
    <source>
        <dbReference type="PROSITE" id="PS50977"/>
    </source>
</evidence>
<feature type="region of interest" description="Disordered" evidence="3">
    <location>
        <begin position="195"/>
        <end position="217"/>
    </location>
</feature>
<dbReference type="InterPro" id="IPR050109">
    <property type="entry name" value="HTH-type_TetR-like_transc_reg"/>
</dbReference>
<dbReference type="EMBL" id="BMKX01000001">
    <property type="protein sequence ID" value="GGJ50902.1"/>
    <property type="molecule type" value="Genomic_DNA"/>
</dbReference>
<dbReference type="SUPFAM" id="SSF48498">
    <property type="entry name" value="Tetracyclin repressor-like, C-terminal domain"/>
    <property type="match status" value="1"/>
</dbReference>
<accession>A0ABQ2DCA2</accession>
<dbReference type="InterPro" id="IPR041490">
    <property type="entry name" value="KstR2_TetR_C"/>
</dbReference>
<evidence type="ECO:0000256" key="3">
    <source>
        <dbReference type="SAM" id="MobiDB-lite"/>
    </source>
</evidence>
<dbReference type="PRINTS" id="PR00455">
    <property type="entry name" value="HTHTETR"/>
</dbReference>
<dbReference type="SUPFAM" id="SSF46689">
    <property type="entry name" value="Homeodomain-like"/>
    <property type="match status" value="1"/>
</dbReference>
<name>A0ABQ2DCA2_9MICC</name>
<organism evidence="5 6">
    <name type="scientific">Glutamicibacter ardleyensis</name>
    <dbReference type="NCBI Taxonomy" id="225894"/>
    <lineage>
        <taxon>Bacteria</taxon>
        <taxon>Bacillati</taxon>
        <taxon>Actinomycetota</taxon>
        <taxon>Actinomycetes</taxon>
        <taxon>Micrococcales</taxon>
        <taxon>Micrococcaceae</taxon>
        <taxon>Glutamicibacter</taxon>
    </lineage>
</organism>
<dbReference type="InterPro" id="IPR009057">
    <property type="entry name" value="Homeodomain-like_sf"/>
</dbReference>
<dbReference type="InterPro" id="IPR036271">
    <property type="entry name" value="Tet_transcr_reg_TetR-rel_C_sf"/>
</dbReference>
<dbReference type="Pfam" id="PF17932">
    <property type="entry name" value="TetR_C_24"/>
    <property type="match status" value="1"/>
</dbReference>
<feature type="compositionally biased region" description="Polar residues" evidence="3">
    <location>
        <begin position="197"/>
        <end position="217"/>
    </location>
</feature>
<dbReference type="Pfam" id="PF00440">
    <property type="entry name" value="TetR_N"/>
    <property type="match status" value="1"/>
</dbReference>
<dbReference type="Proteomes" id="UP000606115">
    <property type="component" value="Unassembled WGS sequence"/>
</dbReference>
<keyword evidence="6" id="KW-1185">Reference proteome</keyword>
<gene>
    <name evidence="5" type="ORF">GCM10007173_06770</name>
</gene>
<dbReference type="PANTHER" id="PTHR30055:SF200">
    <property type="entry name" value="HTH-TYPE TRANSCRIPTIONAL REPRESSOR BDCR"/>
    <property type="match status" value="1"/>
</dbReference>
<keyword evidence="1 2" id="KW-0238">DNA-binding</keyword>
<evidence type="ECO:0000313" key="6">
    <source>
        <dbReference type="Proteomes" id="UP000606115"/>
    </source>
</evidence>
<evidence type="ECO:0000313" key="5">
    <source>
        <dbReference type="EMBL" id="GGJ50902.1"/>
    </source>
</evidence>
<dbReference type="PANTHER" id="PTHR30055">
    <property type="entry name" value="HTH-TYPE TRANSCRIPTIONAL REGULATOR RUTR"/>
    <property type="match status" value="1"/>
</dbReference>
<dbReference type="Gene3D" id="1.10.357.10">
    <property type="entry name" value="Tetracycline Repressor, domain 2"/>
    <property type="match status" value="1"/>
</dbReference>
<feature type="DNA-binding region" description="H-T-H motif" evidence="2">
    <location>
        <begin position="23"/>
        <end position="42"/>
    </location>
</feature>
<sequence>MDIDQVQRAAVARFAQQGFAATGIRELGTAAGINSATLYHYVGSKHDLLVRIISECLKAMITGGREALSAAQTPTLQLAQLIAFHVAFTATNPQTARVAEYEMRALTPVAREEMQRLRDEYEALFTKVLNEGDKTGEFSTADLTMARLAVMEMGTGVAHWYRPHGRLSLDQVQQNFVAMAYRILAVPETAKLPNTPLPSAQQLPSEPTAQPATQTVN</sequence>
<dbReference type="RefSeq" id="WP_188683671.1">
    <property type="nucleotide sequence ID" value="NZ_BMKX01000001.1"/>
</dbReference>
<reference evidence="6" key="1">
    <citation type="journal article" date="2019" name="Int. J. Syst. Evol. Microbiol.">
        <title>The Global Catalogue of Microorganisms (GCM) 10K type strain sequencing project: providing services to taxonomists for standard genome sequencing and annotation.</title>
        <authorList>
            <consortium name="The Broad Institute Genomics Platform"/>
            <consortium name="The Broad Institute Genome Sequencing Center for Infectious Disease"/>
            <person name="Wu L."/>
            <person name="Ma J."/>
        </authorList>
    </citation>
    <scope>NUCLEOTIDE SEQUENCE [LARGE SCALE GENOMIC DNA]</scope>
    <source>
        <strain evidence="6">CGMCC 1.3685</strain>
    </source>
</reference>